<gene>
    <name evidence="2" type="ORF">J7I42_29330</name>
</gene>
<dbReference type="Gene3D" id="2.60.220.30">
    <property type="match status" value="1"/>
</dbReference>
<keyword evidence="3" id="KW-1185">Reference proteome</keyword>
<evidence type="ECO:0000256" key="1">
    <source>
        <dbReference type="SAM" id="SignalP"/>
    </source>
</evidence>
<evidence type="ECO:0000313" key="2">
    <source>
        <dbReference type="EMBL" id="MBO9204427.1"/>
    </source>
</evidence>
<comment type="caution">
    <text evidence="2">The sequence shown here is derived from an EMBL/GenBank/DDBJ whole genome shotgun (WGS) entry which is preliminary data.</text>
</comment>
<dbReference type="PROSITE" id="PS51257">
    <property type="entry name" value="PROKAR_LIPOPROTEIN"/>
    <property type="match status" value="1"/>
</dbReference>
<protein>
    <recommendedName>
        <fullName evidence="4">ZU5 domain-containing protein</fullName>
    </recommendedName>
</protein>
<proteinExistence type="predicted"/>
<reference evidence="2 3" key="1">
    <citation type="submission" date="2021-03" db="EMBL/GenBank/DDBJ databases">
        <title>Assistant Professor.</title>
        <authorList>
            <person name="Huq M.A."/>
        </authorList>
    </citation>
    <scope>NUCLEOTIDE SEQUENCE [LARGE SCALE GENOMIC DNA]</scope>
    <source>
        <strain evidence="2 3">MAH-29</strain>
    </source>
</reference>
<evidence type="ECO:0000313" key="3">
    <source>
        <dbReference type="Proteomes" id="UP000677244"/>
    </source>
</evidence>
<feature type="signal peptide" evidence="1">
    <location>
        <begin position="1"/>
        <end position="21"/>
    </location>
</feature>
<dbReference type="RefSeq" id="WP_209143003.1">
    <property type="nucleotide sequence ID" value="NZ_JAGHKO010000014.1"/>
</dbReference>
<sequence>MKKSMIIAAVLMLLVSCTKNKDNKPIEPDQPDIEQPVSDPIVTEPGQSAGVAVQKTIGPSGGTITSADGNAQLVIPAGALDQNQTITLQPIESKLPGSMQKNAYRIGPANLPFKQDAELVVKYTSKEIHEASPELMQVAAHQSNGKWKRVGPVVKNKTAKTLSAKIRRTWDYTPFLEYHLEDNKTKTDTAVISLLVGEKVEFSVTHIVWDKDSTLRVPLIVGPKEVSVWQINGEPNLPVTHPNGHFEGEEAAKRSINYVAPVKVPAEDTVSVSAQLLLGSNRSIYLLVRQVAIVDQNRIRIDGRWYNAKAGAIYTGGLLMITLGDISNPSKPVNLNINMMSVTGPGTYSFSDATVVTFLDGAVTPVKGWESYYTDIHGKRIHAGGSVTITAGGIQVGQPLEGRVEGELLRVVNSTTGQVERVAVYGSFGVILGG</sequence>
<name>A0ABS3Z2M7_9BACT</name>
<accession>A0ABS3Z2M7</accession>
<dbReference type="Proteomes" id="UP000677244">
    <property type="component" value="Unassembled WGS sequence"/>
</dbReference>
<keyword evidence="1" id="KW-0732">Signal</keyword>
<feature type="chain" id="PRO_5047487169" description="ZU5 domain-containing protein" evidence="1">
    <location>
        <begin position="22"/>
        <end position="434"/>
    </location>
</feature>
<organism evidence="2 3">
    <name type="scientific">Niastella soli</name>
    <dbReference type="NCBI Taxonomy" id="2821487"/>
    <lineage>
        <taxon>Bacteria</taxon>
        <taxon>Pseudomonadati</taxon>
        <taxon>Bacteroidota</taxon>
        <taxon>Chitinophagia</taxon>
        <taxon>Chitinophagales</taxon>
        <taxon>Chitinophagaceae</taxon>
        <taxon>Niastella</taxon>
    </lineage>
</organism>
<dbReference type="EMBL" id="JAGHKO010000014">
    <property type="protein sequence ID" value="MBO9204427.1"/>
    <property type="molecule type" value="Genomic_DNA"/>
</dbReference>
<evidence type="ECO:0008006" key="4">
    <source>
        <dbReference type="Google" id="ProtNLM"/>
    </source>
</evidence>